<dbReference type="Proteomes" id="UP001499933">
    <property type="component" value="Unassembled WGS sequence"/>
</dbReference>
<evidence type="ECO:0000256" key="9">
    <source>
        <dbReference type="SAM" id="MobiDB-lite"/>
    </source>
</evidence>
<evidence type="ECO:0000256" key="3">
    <source>
        <dbReference type="ARBA" id="ARBA00012780"/>
    </source>
</evidence>
<evidence type="ECO:0000259" key="10">
    <source>
        <dbReference type="Pfam" id="PF17652"/>
    </source>
</evidence>
<accession>A0ABP5BUX0</accession>
<evidence type="ECO:0000313" key="11">
    <source>
        <dbReference type="EMBL" id="GAA1953053.1"/>
    </source>
</evidence>
<keyword evidence="4" id="KW-0378">Hydrolase</keyword>
<dbReference type="RefSeq" id="WP_344092690.1">
    <property type="nucleotide sequence ID" value="NZ_BAAAOG010000002.1"/>
</dbReference>
<evidence type="ECO:0000256" key="7">
    <source>
        <dbReference type="ARBA" id="ARBA00023316"/>
    </source>
</evidence>
<feature type="compositionally biased region" description="Pro residues" evidence="9">
    <location>
        <begin position="799"/>
        <end position="827"/>
    </location>
</feature>
<dbReference type="EMBL" id="BAAAOG010000002">
    <property type="protein sequence ID" value="GAA1953053.1"/>
    <property type="molecule type" value="Genomic_DNA"/>
</dbReference>
<keyword evidence="12" id="KW-1185">Reference proteome</keyword>
<dbReference type="PROSITE" id="PS52008">
    <property type="entry name" value="GH81"/>
    <property type="match status" value="1"/>
</dbReference>
<evidence type="ECO:0000313" key="12">
    <source>
        <dbReference type="Proteomes" id="UP001499933"/>
    </source>
</evidence>
<name>A0ABP5BUX0_9MICO</name>
<feature type="domain" description="Glycosyl hydrolase family 81 C-terminal" evidence="10">
    <location>
        <begin position="396"/>
        <end position="705"/>
    </location>
</feature>
<evidence type="ECO:0000256" key="5">
    <source>
        <dbReference type="ARBA" id="ARBA00023277"/>
    </source>
</evidence>
<evidence type="ECO:0000256" key="1">
    <source>
        <dbReference type="ARBA" id="ARBA00000382"/>
    </source>
</evidence>
<evidence type="ECO:0000256" key="4">
    <source>
        <dbReference type="ARBA" id="ARBA00022801"/>
    </source>
</evidence>
<keyword evidence="5" id="KW-0119">Carbohydrate metabolism</keyword>
<dbReference type="EC" id="3.2.1.39" evidence="3"/>
<comment type="similarity">
    <text evidence="2">Belongs to the glycosyl hydrolase 81 family.</text>
</comment>
<evidence type="ECO:0000256" key="2">
    <source>
        <dbReference type="ARBA" id="ARBA00010730"/>
    </source>
</evidence>
<proteinExistence type="inferred from homology"/>
<comment type="caution">
    <text evidence="11">The sequence shown here is derived from an EMBL/GenBank/DDBJ whole genome shotgun (WGS) entry which is preliminary data.</text>
</comment>
<comment type="catalytic activity">
    <reaction evidence="1">
        <text>Hydrolysis of (1-&gt;3)-beta-D-glucosidic linkages in (1-&gt;3)-beta-D-glucans.</text>
        <dbReference type="EC" id="3.2.1.39"/>
    </reaction>
</comment>
<dbReference type="InterPro" id="IPR040720">
    <property type="entry name" value="GH81_C"/>
</dbReference>
<evidence type="ECO:0000256" key="6">
    <source>
        <dbReference type="ARBA" id="ARBA00023295"/>
    </source>
</evidence>
<gene>
    <name evidence="11" type="ORF">GCM10009776_13660</name>
</gene>
<evidence type="ECO:0000256" key="8">
    <source>
        <dbReference type="ARBA" id="ARBA00023326"/>
    </source>
</evidence>
<protein>
    <recommendedName>
        <fullName evidence="3">glucan endo-1,3-beta-D-glucosidase</fullName>
        <ecNumber evidence="3">3.2.1.39</ecNumber>
    </recommendedName>
</protein>
<keyword evidence="7" id="KW-0961">Cell wall biogenesis/degradation</keyword>
<organism evidence="11 12">
    <name type="scientific">Microbacterium deminutum</name>
    <dbReference type="NCBI Taxonomy" id="344164"/>
    <lineage>
        <taxon>Bacteria</taxon>
        <taxon>Bacillati</taxon>
        <taxon>Actinomycetota</taxon>
        <taxon>Actinomycetes</taxon>
        <taxon>Micrococcales</taxon>
        <taxon>Microbacteriaceae</taxon>
        <taxon>Microbacterium</taxon>
    </lineage>
</organism>
<keyword evidence="8" id="KW-0624">Polysaccharide degradation</keyword>
<dbReference type="PANTHER" id="PTHR31983">
    <property type="entry name" value="ENDO-1,3(4)-BETA-GLUCANASE 1"/>
    <property type="match status" value="1"/>
</dbReference>
<keyword evidence="6" id="KW-0326">Glycosidase</keyword>
<reference evidence="12" key="1">
    <citation type="journal article" date="2019" name="Int. J. Syst. Evol. Microbiol.">
        <title>The Global Catalogue of Microorganisms (GCM) 10K type strain sequencing project: providing services to taxonomists for standard genome sequencing and annotation.</title>
        <authorList>
            <consortium name="The Broad Institute Genomics Platform"/>
            <consortium name="The Broad Institute Genome Sequencing Center for Infectious Disease"/>
            <person name="Wu L."/>
            <person name="Ma J."/>
        </authorList>
    </citation>
    <scope>NUCLEOTIDE SEQUENCE [LARGE SCALE GENOMIC DNA]</scope>
    <source>
        <strain evidence="12">JCM 14901</strain>
    </source>
</reference>
<dbReference type="PANTHER" id="PTHR31983:SF0">
    <property type="entry name" value="GLUCAN ENDO-1,3-BETA-D-GLUCOSIDASE 2"/>
    <property type="match status" value="1"/>
</dbReference>
<dbReference type="InterPro" id="IPR005200">
    <property type="entry name" value="Endo-beta-glucanase"/>
</dbReference>
<dbReference type="Gene3D" id="2.70.98.30">
    <property type="entry name" value="Golgi alpha-mannosidase II, domain 4"/>
    <property type="match status" value="1"/>
</dbReference>
<sequence>MNPRLSSVRPGRAFFARVESRSTAVTVAVALVLSAVVVVGLPQRAGAVVLGAGSYTTTLPAGAMLPSGCGDLSTNPRAALTADAPKGPIPTNDWWTSILWKKNDCAFGEPLYADPAAYDTFPGGLGISYTTKPVVTGTATGVGEYKFPFARDVLVGIPGLDANRVMVEGWSDWTVSPQWSDGIRTLTATIGHGLPMSYFVASGGGAQLTTDGSPKIWSSNGSRIGFTIRGHDYVAYAPTGAGWRVNGGVITSSLAGKSYFTVAVLPTTASSTDAQRNVLADSYGRYAHAHVTTTAVAYRYDVASGSVKTTYRLGTVRREGKESGTVVSLYPHQWEALAAGSPIAHTYVSPRGRMKSLVGVTSFTTTQKFHGILPEVPAVATSTGNDRAQLDTLLSQVAGDPEGQQRADTYWTGKGLGRAARIAEIADQVGDAAVREKALTAMKRTLDDWLTASAGESDHLFYYDKNWGTLIGYEAAYGSDLELSDHHFHYGYFIAAAATVAKFDPTWASASQYGGMIDLLIRDANDYDRSDSRFPFLRDFDIYAGHDWASGHGSFASGNNQESSSEGMNFAGALIQWGQATGNAAVRDVGAYLYTTQAAAIEDYWFDVDDKIFPSAFPHSTVGMVWGDGGAYSTWFSDLPEMIHGINQLPITGSHLYLGLHPSYNKINYDEMVRNAGEPRAWQDILWEFLALGDADLALSKFRENPGFVSEAGESKAHTFHWIRDLAALGTVDAGLTADYPLAAAFVKDGRRTYVAASVSSTALTVTFSNGMRVRVPAGKTVATGAQNWSGGNAHGQPRPGPTPTPTPTPTPRPTPTPTPTRAPTPSPDGRLYLRADGTLGAAGTAGAITLPRANAELDGIPRNAVAFTASHLNLRRSDGTPTFDLFVDAAHAVGNATQLRLSYDLTGDGTWDRVETYRYFATDPNPGYEHYTQSSQLRSATGALGDLRNGRVKAEVWLALGNQPGTLGVGDTSVLLLPFS</sequence>
<dbReference type="Pfam" id="PF17652">
    <property type="entry name" value="Glyco_hydro81C"/>
    <property type="match status" value="1"/>
</dbReference>
<feature type="region of interest" description="Disordered" evidence="9">
    <location>
        <begin position="784"/>
        <end position="830"/>
    </location>
</feature>